<keyword evidence="5" id="KW-1185">Reference proteome</keyword>
<gene>
    <name evidence="4" type="ORF">GRI72_00140</name>
</gene>
<reference evidence="4 5" key="1">
    <citation type="submission" date="2019-12" db="EMBL/GenBank/DDBJ databases">
        <title>Genomic-based taxomic classification of the family Erythrobacteraceae.</title>
        <authorList>
            <person name="Xu L."/>
        </authorList>
    </citation>
    <scope>NUCLEOTIDE SEQUENCE [LARGE SCALE GENOMIC DNA]</scope>
    <source>
        <strain evidence="4 5">H32</strain>
    </source>
</reference>
<accession>A0ABW9UQU0</accession>
<dbReference type="PANTHER" id="PTHR12151:SF25">
    <property type="entry name" value="LINALOOL DEHYDRATASE_ISOMERASE DOMAIN-CONTAINING PROTEIN"/>
    <property type="match status" value="1"/>
</dbReference>
<evidence type="ECO:0000256" key="1">
    <source>
        <dbReference type="ARBA" id="ARBA00010996"/>
    </source>
</evidence>
<comment type="caution">
    <text evidence="4">The sequence shown here is derived from an EMBL/GenBank/DDBJ whole genome shotgun (WGS) entry which is preliminary data.</text>
</comment>
<dbReference type="InterPro" id="IPR036249">
    <property type="entry name" value="Thioredoxin-like_sf"/>
</dbReference>
<dbReference type="InterPro" id="IPR003782">
    <property type="entry name" value="SCO1/SenC"/>
</dbReference>
<dbReference type="PANTHER" id="PTHR12151">
    <property type="entry name" value="ELECTRON TRANSPORT PROTIN SCO1/SENC FAMILY MEMBER"/>
    <property type="match status" value="1"/>
</dbReference>
<name>A0ABW9UQU0_9SPHN</name>
<evidence type="ECO:0000256" key="2">
    <source>
        <dbReference type="ARBA" id="ARBA00023008"/>
    </source>
</evidence>
<dbReference type="PROSITE" id="PS51352">
    <property type="entry name" value="THIOREDOXIN_2"/>
    <property type="match status" value="1"/>
</dbReference>
<proteinExistence type="inferred from homology"/>
<dbReference type="SUPFAM" id="SSF52833">
    <property type="entry name" value="Thioredoxin-like"/>
    <property type="match status" value="1"/>
</dbReference>
<comment type="similarity">
    <text evidence="1">Belongs to the SCO1/2 family.</text>
</comment>
<dbReference type="Pfam" id="PF02630">
    <property type="entry name" value="SCO1-SenC"/>
    <property type="match status" value="1"/>
</dbReference>
<dbReference type="EMBL" id="WTYO01000001">
    <property type="protein sequence ID" value="MXO67246.1"/>
    <property type="molecule type" value="Genomic_DNA"/>
</dbReference>
<dbReference type="RefSeq" id="WP_160731929.1">
    <property type="nucleotide sequence ID" value="NZ_WTYO01000001.1"/>
</dbReference>
<feature type="domain" description="Thioredoxin" evidence="3">
    <location>
        <begin position="44"/>
        <end position="205"/>
    </location>
</feature>
<dbReference type="Gene3D" id="3.40.30.10">
    <property type="entry name" value="Glutaredoxin"/>
    <property type="match status" value="1"/>
</dbReference>
<keyword evidence="2" id="KW-0186">Copper</keyword>
<sequence length="205" mass="22459">MTDRPAQPRGWLKHLRRALWLAVFAAAGIALYAATNRPEGPTSDFADSVGGPFTLTAADGSTVTERTLAGRPFAIFFGFTRCPDVCPTTLARLARLRERMGDEGDEFEIVFVSVDPEIDRPEDIGNYVALFDTPIMGLTGTPEQVEAITQAYHVFYEQVPIDGGGYTVDHSASVFLMDRDGRLQSIIDHHEDADSALAKLERLVA</sequence>
<organism evidence="4 5">
    <name type="scientific">Pelagerythrobacter marinus</name>
    <dbReference type="NCBI Taxonomy" id="538382"/>
    <lineage>
        <taxon>Bacteria</taxon>
        <taxon>Pseudomonadati</taxon>
        <taxon>Pseudomonadota</taxon>
        <taxon>Alphaproteobacteria</taxon>
        <taxon>Sphingomonadales</taxon>
        <taxon>Erythrobacteraceae</taxon>
        <taxon>Pelagerythrobacter</taxon>
    </lineage>
</organism>
<evidence type="ECO:0000313" key="5">
    <source>
        <dbReference type="Proteomes" id="UP000444401"/>
    </source>
</evidence>
<dbReference type="CDD" id="cd02968">
    <property type="entry name" value="SCO"/>
    <property type="match status" value="1"/>
</dbReference>
<evidence type="ECO:0000313" key="4">
    <source>
        <dbReference type="EMBL" id="MXO67246.1"/>
    </source>
</evidence>
<dbReference type="InterPro" id="IPR013766">
    <property type="entry name" value="Thioredoxin_domain"/>
</dbReference>
<dbReference type="Proteomes" id="UP000444401">
    <property type="component" value="Unassembled WGS sequence"/>
</dbReference>
<evidence type="ECO:0000259" key="3">
    <source>
        <dbReference type="PROSITE" id="PS51352"/>
    </source>
</evidence>
<protein>
    <submittedName>
        <fullName evidence="4">SCO family protein</fullName>
    </submittedName>
</protein>